<proteinExistence type="predicted"/>
<dbReference type="InterPro" id="IPR012337">
    <property type="entry name" value="RNaseH-like_sf"/>
</dbReference>
<dbReference type="Gene3D" id="3.30.420.10">
    <property type="entry name" value="Ribonuclease H-like superfamily/Ribonuclease H"/>
    <property type="match status" value="1"/>
</dbReference>
<accession>A0AAD6VAC8</accession>
<dbReference type="PROSITE" id="PS50879">
    <property type="entry name" value="RNASE_H_1"/>
    <property type="match status" value="1"/>
</dbReference>
<evidence type="ECO:0000313" key="3">
    <source>
        <dbReference type="EMBL" id="KAJ7207266.1"/>
    </source>
</evidence>
<dbReference type="GO" id="GO:0003676">
    <property type="term" value="F:nucleic acid binding"/>
    <property type="evidence" value="ECO:0007669"/>
    <property type="project" value="InterPro"/>
</dbReference>
<evidence type="ECO:0000313" key="4">
    <source>
        <dbReference type="Proteomes" id="UP001219525"/>
    </source>
</evidence>
<name>A0AAD6VAC8_9AGAR</name>
<dbReference type="GO" id="GO:0004523">
    <property type="term" value="F:RNA-DNA hybrid ribonuclease activity"/>
    <property type="evidence" value="ECO:0007669"/>
    <property type="project" value="InterPro"/>
</dbReference>
<gene>
    <name evidence="2" type="ORF">GGX14DRAFT_315727</name>
    <name evidence="3" type="ORF">GGX14DRAFT_322431</name>
</gene>
<dbReference type="InterPro" id="IPR036397">
    <property type="entry name" value="RNaseH_sf"/>
</dbReference>
<organism evidence="2 4">
    <name type="scientific">Mycena pura</name>
    <dbReference type="NCBI Taxonomy" id="153505"/>
    <lineage>
        <taxon>Eukaryota</taxon>
        <taxon>Fungi</taxon>
        <taxon>Dikarya</taxon>
        <taxon>Basidiomycota</taxon>
        <taxon>Agaricomycotina</taxon>
        <taxon>Agaricomycetes</taxon>
        <taxon>Agaricomycetidae</taxon>
        <taxon>Agaricales</taxon>
        <taxon>Marasmiineae</taxon>
        <taxon>Mycenaceae</taxon>
        <taxon>Mycena</taxon>
    </lineage>
</organism>
<dbReference type="AlphaFoldDB" id="A0AAD6VAC8"/>
<feature type="non-terminal residue" evidence="2">
    <location>
        <position position="1"/>
    </location>
</feature>
<reference evidence="2" key="1">
    <citation type="submission" date="2023-03" db="EMBL/GenBank/DDBJ databases">
        <title>Massive genome expansion in bonnet fungi (Mycena s.s.) driven by repeated elements and novel gene families across ecological guilds.</title>
        <authorList>
            <consortium name="Lawrence Berkeley National Laboratory"/>
            <person name="Harder C.B."/>
            <person name="Miyauchi S."/>
            <person name="Viragh M."/>
            <person name="Kuo A."/>
            <person name="Thoen E."/>
            <person name="Andreopoulos B."/>
            <person name="Lu D."/>
            <person name="Skrede I."/>
            <person name="Drula E."/>
            <person name="Henrissat B."/>
            <person name="Morin E."/>
            <person name="Kohler A."/>
            <person name="Barry K."/>
            <person name="LaButti K."/>
            <person name="Morin E."/>
            <person name="Salamov A."/>
            <person name="Lipzen A."/>
            <person name="Mereny Z."/>
            <person name="Hegedus B."/>
            <person name="Baldrian P."/>
            <person name="Stursova M."/>
            <person name="Weitz H."/>
            <person name="Taylor A."/>
            <person name="Grigoriev I.V."/>
            <person name="Nagy L.G."/>
            <person name="Martin F."/>
            <person name="Kauserud H."/>
        </authorList>
    </citation>
    <scope>NUCLEOTIDE SEQUENCE</scope>
    <source>
        <strain evidence="2">9144</strain>
    </source>
</reference>
<keyword evidence="4" id="KW-1185">Reference proteome</keyword>
<dbReference type="EMBL" id="JARJCW010000037">
    <property type="protein sequence ID" value="KAJ7207231.1"/>
    <property type="molecule type" value="Genomic_DNA"/>
</dbReference>
<dbReference type="InterPro" id="IPR002156">
    <property type="entry name" value="RNaseH_domain"/>
</dbReference>
<feature type="domain" description="RNase H type-1" evidence="1">
    <location>
        <begin position="22"/>
        <end position="162"/>
    </location>
</feature>
<evidence type="ECO:0000313" key="2">
    <source>
        <dbReference type="EMBL" id="KAJ7207231.1"/>
    </source>
</evidence>
<comment type="caution">
    <text evidence="2">The sequence shown here is derived from an EMBL/GenBank/DDBJ whole genome shotgun (WGS) entry which is preliminary data.</text>
</comment>
<dbReference type="EMBL" id="JARJCW010000037">
    <property type="protein sequence ID" value="KAJ7207266.1"/>
    <property type="molecule type" value="Genomic_DNA"/>
</dbReference>
<feature type="non-terminal residue" evidence="2">
    <location>
        <position position="163"/>
    </location>
</feature>
<sequence>IQASQTAEEATAALYGGVRDTTAKCAVVHVASTCKHGGRIDARAAFGLYWGHGSRHNVGWRIAGLQTDGRAILTGVLCALTVTQSMQRITICTTSKYAIRALCYRVGKEYVEGWNCTNADLLQAIVTVIQQRTEQVRFCWVDKPTENQAHLGARTLAQEAATR</sequence>
<evidence type="ECO:0000259" key="1">
    <source>
        <dbReference type="PROSITE" id="PS50879"/>
    </source>
</evidence>
<dbReference type="Proteomes" id="UP001219525">
    <property type="component" value="Unassembled WGS sequence"/>
</dbReference>
<dbReference type="SUPFAM" id="SSF53098">
    <property type="entry name" value="Ribonuclease H-like"/>
    <property type="match status" value="1"/>
</dbReference>
<protein>
    <recommendedName>
        <fullName evidence="1">RNase H type-1 domain-containing protein</fullName>
    </recommendedName>
</protein>